<dbReference type="InterPro" id="IPR036061">
    <property type="entry name" value="CheW-like_dom_sf"/>
</dbReference>
<dbReference type="InterPro" id="IPR039315">
    <property type="entry name" value="CheW"/>
</dbReference>
<name>A0ABV8VTV8_9BACI</name>
<dbReference type="RefSeq" id="WP_390197229.1">
    <property type="nucleotide sequence ID" value="NZ_JBHSDV010000001.1"/>
</dbReference>
<evidence type="ECO:0000313" key="3">
    <source>
        <dbReference type="Proteomes" id="UP001595880"/>
    </source>
</evidence>
<evidence type="ECO:0000313" key="2">
    <source>
        <dbReference type="EMBL" id="MFC4387420.1"/>
    </source>
</evidence>
<dbReference type="EMBL" id="JBHSDV010000001">
    <property type="protein sequence ID" value="MFC4387420.1"/>
    <property type="molecule type" value="Genomic_DNA"/>
</dbReference>
<reference evidence="3" key="1">
    <citation type="journal article" date="2019" name="Int. J. Syst. Evol. Microbiol.">
        <title>The Global Catalogue of Microorganisms (GCM) 10K type strain sequencing project: providing services to taxonomists for standard genome sequencing and annotation.</title>
        <authorList>
            <consortium name="The Broad Institute Genomics Platform"/>
            <consortium name="The Broad Institute Genome Sequencing Center for Infectious Disease"/>
            <person name="Wu L."/>
            <person name="Ma J."/>
        </authorList>
    </citation>
    <scope>NUCLEOTIDE SEQUENCE [LARGE SCALE GENOMIC DNA]</scope>
    <source>
        <strain evidence="3">KACC 14058</strain>
    </source>
</reference>
<organism evidence="2 3">
    <name type="scientific">Gracilibacillus marinus</name>
    <dbReference type="NCBI Taxonomy" id="630535"/>
    <lineage>
        <taxon>Bacteria</taxon>
        <taxon>Bacillati</taxon>
        <taxon>Bacillota</taxon>
        <taxon>Bacilli</taxon>
        <taxon>Bacillales</taxon>
        <taxon>Bacillaceae</taxon>
        <taxon>Gracilibacillus</taxon>
    </lineage>
</organism>
<comment type="caution">
    <text evidence="2">The sequence shown here is derived from an EMBL/GenBank/DDBJ whole genome shotgun (WGS) entry which is preliminary data.</text>
</comment>
<dbReference type="InterPro" id="IPR002545">
    <property type="entry name" value="CheW-lke_dom"/>
</dbReference>
<gene>
    <name evidence="2" type="ORF">ACFOZ1_06295</name>
</gene>
<dbReference type="SUPFAM" id="SSF50341">
    <property type="entry name" value="CheW-like"/>
    <property type="match status" value="1"/>
</dbReference>
<keyword evidence="3" id="KW-1185">Reference proteome</keyword>
<feature type="domain" description="CheW-like" evidence="1">
    <location>
        <begin position="6"/>
        <end position="146"/>
    </location>
</feature>
<proteinExistence type="predicted"/>
<dbReference type="Gene3D" id="2.40.50.180">
    <property type="entry name" value="CheA-289, Domain 4"/>
    <property type="match status" value="1"/>
</dbReference>
<dbReference type="PANTHER" id="PTHR22617">
    <property type="entry name" value="CHEMOTAXIS SENSOR HISTIDINE KINASE-RELATED"/>
    <property type="match status" value="1"/>
</dbReference>
<dbReference type="Gene3D" id="2.30.30.40">
    <property type="entry name" value="SH3 Domains"/>
    <property type="match status" value="1"/>
</dbReference>
<dbReference type="PROSITE" id="PS50851">
    <property type="entry name" value="CHEW"/>
    <property type="match status" value="1"/>
</dbReference>
<dbReference type="Proteomes" id="UP001595880">
    <property type="component" value="Unassembled WGS sequence"/>
</dbReference>
<dbReference type="PANTHER" id="PTHR22617:SF23">
    <property type="entry name" value="CHEMOTAXIS PROTEIN CHEW"/>
    <property type="match status" value="1"/>
</dbReference>
<sequence length="156" mass="17729">MEEVKTQKSIIIELDKEEYAIPVSLVGGIERMQHITRVPKTATFVKGVINLRGIVTPILDLRERFGMEAIQPTESTRIIIIHLEKYDIGFIVDAAYDVLDIDESIIEPAPKVIGTIDVDYIEGVAKVEDRLIMLLNLDKVLSFDSYEVMKERLKVE</sequence>
<protein>
    <submittedName>
        <fullName evidence="2">Chemotaxis protein CheW</fullName>
    </submittedName>
</protein>
<dbReference type="SMART" id="SM00260">
    <property type="entry name" value="CheW"/>
    <property type="match status" value="1"/>
</dbReference>
<accession>A0ABV8VTV8</accession>
<evidence type="ECO:0000259" key="1">
    <source>
        <dbReference type="PROSITE" id="PS50851"/>
    </source>
</evidence>
<dbReference type="Pfam" id="PF01584">
    <property type="entry name" value="CheW"/>
    <property type="match status" value="1"/>
</dbReference>